<dbReference type="AlphaFoldDB" id="A0A699IZY1"/>
<keyword evidence="1" id="KW-0175">Coiled coil</keyword>
<sequence length="341" mass="39249">MGYEKPPPKMTFYKAFFSTQWKFLVHTLVQCISAKRTAWNEFSCSMASAVICLDTGRKFNFSKYIFGSMAQPTKTSKSSMTLLNTLMEKCATLSQKVVALEQDKIAQSLEILKLKNRVKKLKRKRRSKSSGLKRLRKGRKDDYNAAANEVSVVEPTVFDDEEVTMTMAQTLINMKAEKARILDEQMAKRLHEEEENIDWNVVAEQIQEKDLDNIKKYQSLKRKPISIAQARKNMIIYLKNMAGYKIKHFRGMTYDKESFKKLKAVEALGSHSTLDTPTDDPKEMSEEDVKNMLEIVPVSEFKVEALQLQADEDYEMAKDLVMKIFMEANKPKSRSLDISSK</sequence>
<gene>
    <name evidence="2" type="ORF">Tci_572415</name>
</gene>
<dbReference type="EMBL" id="BKCJ010354365">
    <property type="protein sequence ID" value="GFA00443.1"/>
    <property type="molecule type" value="Genomic_DNA"/>
</dbReference>
<feature type="coiled-coil region" evidence="1">
    <location>
        <begin position="83"/>
        <end position="124"/>
    </location>
</feature>
<proteinExistence type="predicted"/>
<organism evidence="2">
    <name type="scientific">Tanacetum cinerariifolium</name>
    <name type="common">Dalmatian daisy</name>
    <name type="synonym">Chrysanthemum cinerariifolium</name>
    <dbReference type="NCBI Taxonomy" id="118510"/>
    <lineage>
        <taxon>Eukaryota</taxon>
        <taxon>Viridiplantae</taxon>
        <taxon>Streptophyta</taxon>
        <taxon>Embryophyta</taxon>
        <taxon>Tracheophyta</taxon>
        <taxon>Spermatophyta</taxon>
        <taxon>Magnoliopsida</taxon>
        <taxon>eudicotyledons</taxon>
        <taxon>Gunneridae</taxon>
        <taxon>Pentapetalae</taxon>
        <taxon>asterids</taxon>
        <taxon>campanulids</taxon>
        <taxon>Asterales</taxon>
        <taxon>Asteraceae</taxon>
        <taxon>Asteroideae</taxon>
        <taxon>Anthemideae</taxon>
        <taxon>Anthemidinae</taxon>
        <taxon>Tanacetum</taxon>
    </lineage>
</organism>
<evidence type="ECO:0000256" key="1">
    <source>
        <dbReference type="SAM" id="Coils"/>
    </source>
</evidence>
<reference evidence="2" key="1">
    <citation type="journal article" date="2019" name="Sci. Rep.">
        <title>Draft genome of Tanacetum cinerariifolium, the natural source of mosquito coil.</title>
        <authorList>
            <person name="Yamashiro T."/>
            <person name="Shiraishi A."/>
            <person name="Satake H."/>
            <person name="Nakayama K."/>
        </authorList>
    </citation>
    <scope>NUCLEOTIDE SEQUENCE</scope>
</reference>
<comment type="caution">
    <text evidence="2">The sequence shown here is derived from an EMBL/GenBank/DDBJ whole genome shotgun (WGS) entry which is preliminary data.</text>
</comment>
<name>A0A699IZY1_TANCI</name>
<accession>A0A699IZY1</accession>
<evidence type="ECO:0000313" key="2">
    <source>
        <dbReference type="EMBL" id="GFA00443.1"/>
    </source>
</evidence>
<protein>
    <submittedName>
        <fullName evidence="2">Glutamic acid-rich protein-like</fullName>
    </submittedName>
</protein>